<dbReference type="InterPro" id="IPR000873">
    <property type="entry name" value="AMP-dep_synth/lig_dom"/>
</dbReference>
<dbReference type="PANTHER" id="PTHR43767:SF1">
    <property type="entry name" value="NONRIBOSOMAL PEPTIDE SYNTHASE PES1 (EUROFUNG)-RELATED"/>
    <property type="match status" value="1"/>
</dbReference>
<proteinExistence type="predicted"/>
<dbReference type="Proteomes" id="UP001220022">
    <property type="component" value="Unassembled WGS sequence"/>
</dbReference>
<accession>A0ABT5Z9C4</accession>
<dbReference type="Pfam" id="PF13193">
    <property type="entry name" value="AMP-binding_C"/>
    <property type="match status" value="1"/>
</dbReference>
<dbReference type="SUPFAM" id="SSF47336">
    <property type="entry name" value="ACP-like"/>
    <property type="match status" value="1"/>
</dbReference>
<feature type="domain" description="AMP-dependent synthetase/ligase" evidence="1">
    <location>
        <begin position="11"/>
        <end position="361"/>
    </location>
</feature>
<feature type="domain" description="AMP-binding enzyme C-terminal" evidence="2">
    <location>
        <begin position="411"/>
        <end position="486"/>
    </location>
</feature>
<organism evidence="3 4">
    <name type="scientific">Streptantibioticus ferralitis</name>
    <dbReference type="NCBI Taxonomy" id="236510"/>
    <lineage>
        <taxon>Bacteria</taxon>
        <taxon>Bacillati</taxon>
        <taxon>Actinomycetota</taxon>
        <taxon>Actinomycetes</taxon>
        <taxon>Kitasatosporales</taxon>
        <taxon>Streptomycetaceae</taxon>
        <taxon>Streptantibioticus</taxon>
    </lineage>
</organism>
<protein>
    <submittedName>
        <fullName evidence="3">Non-ribosomal peptide synthetase</fullName>
    </submittedName>
</protein>
<dbReference type="Pfam" id="PF00501">
    <property type="entry name" value="AMP-binding"/>
    <property type="match status" value="1"/>
</dbReference>
<dbReference type="Gene3D" id="3.40.50.12780">
    <property type="entry name" value="N-terminal domain of ligase-like"/>
    <property type="match status" value="1"/>
</dbReference>
<reference evidence="3 4" key="1">
    <citation type="submission" date="2023-03" db="EMBL/GenBank/DDBJ databases">
        <title>Draft genome sequence of type strain Streptomyces ferralitis JCM 14344.</title>
        <authorList>
            <person name="Klaysubun C."/>
            <person name="Duangmal K."/>
        </authorList>
    </citation>
    <scope>NUCLEOTIDE SEQUENCE [LARGE SCALE GENOMIC DNA]</scope>
    <source>
        <strain evidence="3 4">JCM 14344</strain>
    </source>
</reference>
<evidence type="ECO:0000313" key="4">
    <source>
        <dbReference type="Proteomes" id="UP001220022"/>
    </source>
</evidence>
<evidence type="ECO:0000313" key="3">
    <source>
        <dbReference type="EMBL" id="MDF2260440.1"/>
    </source>
</evidence>
<dbReference type="PANTHER" id="PTHR43767">
    <property type="entry name" value="LONG-CHAIN-FATTY-ACID--COA LIGASE"/>
    <property type="match status" value="1"/>
</dbReference>
<dbReference type="InterPro" id="IPR045851">
    <property type="entry name" value="AMP-bd_C_sf"/>
</dbReference>
<dbReference type="InterPro" id="IPR042099">
    <property type="entry name" value="ANL_N_sf"/>
</dbReference>
<gene>
    <name evidence="3" type="ORF">P2L57_33440</name>
</gene>
<name>A0ABT5Z9C4_9ACTN</name>
<evidence type="ECO:0000259" key="2">
    <source>
        <dbReference type="Pfam" id="PF13193"/>
    </source>
</evidence>
<dbReference type="RefSeq" id="WP_275821050.1">
    <property type="nucleotide sequence ID" value="NZ_BAAANM010000033.1"/>
</dbReference>
<dbReference type="InterPro" id="IPR036736">
    <property type="entry name" value="ACP-like_sf"/>
</dbReference>
<dbReference type="InterPro" id="IPR050237">
    <property type="entry name" value="ATP-dep_AMP-bd_enzyme"/>
</dbReference>
<dbReference type="EMBL" id="JARHTQ010000034">
    <property type="protein sequence ID" value="MDF2260440.1"/>
    <property type="molecule type" value="Genomic_DNA"/>
</dbReference>
<evidence type="ECO:0000259" key="1">
    <source>
        <dbReference type="Pfam" id="PF00501"/>
    </source>
</evidence>
<dbReference type="SUPFAM" id="SSF56801">
    <property type="entry name" value="Acetyl-CoA synthetase-like"/>
    <property type="match status" value="1"/>
</dbReference>
<sequence length="617" mass="66191">MWLGQVVCDGARAFPDRVAARDAARSVNFAELEQRSASLAGVLRALGVERGGRVAVCSANRVEVLEAYFALARLGAAFVPLNPNGVPGDLRAMAASAGARIVMGEAETLTRIGAQESRFETVALDGPWFAEAATGPRPADLPDVEMAELAAVFHTSATTGIPKAVGIDHRHLFTAAMGVHSGTPEADDTVVLVCNPLYHGSMFFALSMLSRGATLVLRRSFTPQGCLAAMESERVTHLWLVPQTLRFLLRARRLRTADIPVLREVVYAAAPMPMELLQEAYARLGCGFRQLYGMTEALLIASLRPQDHDVCDAGAADRIVSVGRPVPGVALEVRDEEGRPLADGRVGEICVRGDSVMHGYLGSPEATGEVLPDGWLRTGDLGRVDAEGRLYLEGRLKDLIIRGGQKITPLEVERFLERHPRVAEAAVIGVPDQDWGEVPTAFVVPEGEGPLDGDEVLRSCVGKLDDHKRPVSVRVVGELPRNPTGKLLRRALRDLLEAAPANAEKVDGHGEEVPTTGSATARRSELVREIGDLLRQIWPEHPEAPLDPAVQLRNLGVSSGQQIAFLSRIEETYGVDWSALDPPVGALGSLGGIADLIAATPAEQRTRRPLGPPSPMS</sequence>
<keyword evidence="4" id="KW-1185">Reference proteome</keyword>
<dbReference type="Gene3D" id="3.30.300.30">
    <property type="match status" value="1"/>
</dbReference>
<dbReference type="InterPro" id="IPR025110">
    <property type="entry name" value="AMP-bd_C"/>
</dbReference>
<comment type="caution">
    <text evidence="3">The sequence shown here is derived from an EMBL/GenBank/DDBJ whole genome shotgun (WGS) entry which is preliminary data.</text>
</comment>